<dbReference type="EMBL" id="PCXU01000029">
    <property type="protein sequence ID" value="PIR43310.1"/>
    <property type="molecule type" value="Genomic_DNA"/>
</dbReference>
<dbReference type="InterPro" id="IPR051923">
    <property type="entry name" value="Glycosyl_Hydrolase_39"/>
</dbReference>
<name>A0A2H0RA08_UNCKA</name>
<evidence type="ECO:0000313" key="1">
    <source>
        <dbReference type="EMBL" id="PIR43310.1"/>
    </source>
</evidence>
<dbReference type="AlphaFoldDB" id="A0A2H0RA08"/>
<proteinExistence type="predicted"/>
<accession>A0A2H0RA08</accession>
<dbReference type="Gene3D" id="3.20.20.80">
    <property type="entry name" value="Glycosidases"/>
    <property type="match status" value="1"/>
</dbReference>
<dbReference type="SUPFAM" id="SSF51445">
    <property type="entry name" value="(Trans)glycosidases"/>
    <property type="match status" value="1"/>
</dbReference>
<dbReference type="PANTHER" id="PTHR12631:SF10">
    <property type="entry name" value="BETA-XYLOSIDASE-LIKE PROTEIN-RELATED"/>
    <property type="match status" value="1"/>
</dbReference>
<dbReference type="InterPro" id="IPR017853">
    <property type="entry name" value="GH"/>
</dbReference>
<dbReference type="Proteomes" id="UP000230214">
    <property type="component" value="Unassembled WGS sequence"/>
</dbReference>
<organism evidence="1 2">
    <name type="scientific">candidate division WWE3 bacterium CG10_big_fil_rev_8_21_14_0_10_32_10</name>
    <dbReference type="NCBI Taxonomy" id="1975090"/>
    <lineage>
        <taxon>Bacteria</taxon>
        <taxon>Katanobacteria</taxon>
    </lineage>
</organism>
<protein>
    <recommendedName>
        <fullName evidence="3">Glycoside hydrolase family 5 domain-containing protein</fullName>
    </recommendedName>
</protein>
<sequence length="486" mass="54817">MPAFTNIIFGIHKKCGGYVRKATQNLGVKAIYYCTSCWKNSAIGNLSPDHDVYRWLDIDILDTPQTNKLGLAFPTQNTDNYQFVHDTGFSYVRIDCDWDYREPSNGEFNWTPLDNRIIEGNRLGFKWILTLICNSSWGTTTVPGTTSLNQPPTDVADWTNFVMRTVARYSLGNQYTMPGLTKNVNLYMFPNEWNSTSNKYGGWGGTYTDLHDLMNTTYDAIKYANPDATFIIGASGTAHTSALAVYAGYGDYDVITSAGTFSPTDISSSYAAEYTDTTNFYKNLKGDYIDCHFYGPIAHDNPKISLMTELKGYATSSPQLCTTEFGGPSTYYDSDMKDIEFFMNPIERYLNYINKGFAFQTWFGLVTTSETSTNRFVPLMENKDKIRPQYYATKLLANLFKDGVMSVVHITDSLYFILVSPFYGKYVAWKAGSDTTFAAQLYTHTANDYILVYDPKNGKYAEKVLPDDGIVTLTDLPSIFTYDFTA</sequence>
<dbReference type="GO" id="GO:0004553">
    <property type="term" value="F:hydrolase activity, hydrolyzing O-glycosyl compounds"/>
    <property type="evidence" value="ECO:0007669"/>
    <property type="project" value="TreeGrafter"/>
</dbReference>
<evidence type="ECO:0008006" key="3">
    <source>
        <dbReference type="Google" id="ProtNLM"/>
    </source>
</evidence>
<gene>
    <name evidence="1" type="ORF">COV24_03565</name>
</gene>
<evidence type="ECO:0000313" key="2">
    <source>
        <dbReference type="Proteomes" id="UP000230214"/>
    </source>
</evidence>
<dbReference type="PANTHER" id="PTHR12631">
    <property type="entry name" value="ALPHA-L-IDURONIDASE"/>
    <property type="match status" value="1"/>
</dbReference>
<comment type="caution">
    <text evidence="1">The sequence shown here is derived from an EMBL/GenBank/DDBJ whole genome shotgun (WGS) entry which is preliminary data.</text>
</comment>
<reference evidence="1 2" key="1">
    <citation type="submission" date="2017-09" db="EMBL/GenBank/DDBJ databases">
        <title>Depth-based differentiation of microbial function through sediment-hosted aquifers and enrichment of novel symbionts in the deep terrestrial subsurface.</title>
        <authorList>
            <person name="Probst A.J."/>
            <person name="Ladd B."/>
            <person name="Jarett J.K."/>
            <person name="Geller-Mcgrath D.E."/>
            <person name="Sieber C.M."/>
            <person name="Emerson J.B."/>
            <person name="Anantharaman K."/>
            <person name="Thomas B.C."/>
            <person name="Malmstrom R."/>
            <person name="Stieglmeier M."/>
            <person name="Klingl A."/>
            <person name="Woyke T."/>
            <person name="Ryan C.M."/>
            <person name="Banfield J.F."/>
        </authorList>
    </citation>
    <scope>NUCLEOTIDE SEQUENCE [LARGE SCALE GENOMIC DNA]</scope>
    <source>
        <strain evidence="1">CG10_big_fil_rev_8_21_14_0_10_32_10</strain>
    </source>
</reference>